<comment type="similarity">
    <text evidence="2 9">Belongs to the Mediator complex subunit 6 family.</text>
</comment>
<evidence type="ECO:0000256" key="1">
    <source>
        <dbReference type="ARBA" id="ARBA00004123"/>
    </source>
</evidence>
<evidence type="ECO:0000256" key="2">
    <source>
        <dbReference type="ARBA" id="ARBA00007526"/>
    </source>
</evidence>
<evidence type="ECO:0000256" key="9">
    <source>
        <dbReference type="PIRNR" id="PIRNR023869"/>
    </source>
</evidence>
<comment type="function">
    <text evidence="9">Component of the Mediator complex, a coactivator involved in the regulated transcription of nearly all RNA polymerase II-dependent genes. Mediator functions as a bridge to convey information from gene-specific regulatory proteins to the basal RNA polymerase II transcription machinery. Mediator is recruited to promoters by direct interactions with regulatory proteins and serves as a scaffold for the assembly of a functional preinitiation complex with RNA polymerase II and the general transcription factors.</text>
</comment>
<dbReference type="PANTHER" id="PTHR13104">
    <property type="entry name" value="MED-6-RELATED"/>
    <property type="match status" value="1"/>
</dbReference>
<dbReference type="OMA" id="KKDMKPP"/>
<feature type="region of interest" description="Disordered" evidence="10">
    <location>
        <begin position="148"/>
        <end position="171"/>
    </location>
</feature>
<reference evidence="12" key="1">
    <citation type="submission" date="2011-08" db="EMBL/GenBank/DDBJ databases">
        <authorList>
            <person name="Rombauts S."/>
        </authorList>
    </citation>
    <scope>NUCLEOTIDE SEQUENCE</scope>
    <source>
        <strain evidence="12">London</strain>
    </source>
</reference>
<dbReference type="InterPro" id="IPR016820">
    <property type="entry name" value="Mediator_Med6_met/pln"/>
</dbReference>
<dbReference type="AlphaFoldDB" id="T1KH05"/>
<sequence length="198" mass="23319">MNDLKDNPLYISWHDSAWIPHINQATVLDYFGERSNPFYDRTCNNETLKMQKASLDQLENMTGTEYILLHVQEPILYVIRKQHRHSKDQVTPLTDYYVLAGYVYQAPDLNSVINFRLTTALHHLSQAFEEVHSFARYHPSKGYSWDFDKDGKSKEKKRESDKESEKLKEEPISAFQRARVDMLIHELCKKFPPPQSKK</sequence>
<dbReference type="eggNOG" id="KOG3169">
    <property type="taxonomic scope" value="Eukaryota"/>
</dbReference>
<dbReference type="STRING" id="32264.T1KH05"/>
<dbReference type="PIRSF" id="PIRSF023869">
    <property type="entry name" value="Mediator_MED6_meta/pln"/>
    <property type="match status" value="1"/>
</dbReference>
<keyword evidence="6 9" id="KW-0804">Transcription</keyword>
<organism evidence="11 12">
    <name type="scientific">Tetranychus urticae</name>
    <name type="common">Two-spotted spider mite</name>
    <dbReference type="NCBI Taxonomy" id="32264"/>
    <lineage>
        <taxon>Eukaryota</taxon>
        <taxon>Metazoa</taxon>
        <taxon>Ecdysozoa</taxon>
        <taxon>Arthropoda</taxon>
        <taxon>Chelicerata</taxon>
        <taxon>Arachnida</taxon>
        <taxon>Acari</taxon>
        <taxon>Acariformes</taxon>
        <taxon>Trombidiformes</taxon>
        <taxon>Prostigmata</taxon>
        <taxon>Eleutherengona</taxon>
        <taxon>Raphignathae</taxon>
        <taxon>Tetranychoidea</taxon>
        <taxon>Tetranychidae</taxon>
        <taxon>Tetranychus</taxon>
    </lineage>
</organism>
<comment type="subcellular location">
    <subcellularLocation>
        <location evidence="1 9">Nucleus</location>
    </subcellularLocation>
</comment>
<dbReference type="InterPro" id="IPR038566">
    <property type="entry name" value="Mediator_Med6_sf"/>
</dbReference>
<dbReference type="GO" id="GO:0003712">
    <property type="term" value="F:transcription coregulator activity"/>
    <property type="evidence" value="ECO:0007669"/>
    <property type="project" value="InterPro"/>
</dbReference>
<protein>
    <recommendedName>
        <fullName evidence="3 9">Mediator of RNA polymerase II transcription subunit 6</fullName>
    </recommendedName>
    <alternativeName>
        <fullName evidence="8 9">Mediator complex subunit 6</fullName>
    </alternativeName>
</protein>
<keyword evidence="5 9" id="KW-0010">Activator</keyword>
<dbReference type="OrthoDB" id="344220at2759"/>
<dbReference type="EMBL" id="CAEY01000073">
    <property type="status" value="NOT_ANNOTATED_CDS"/>
    <property type="molecule type" value="Genomic_DNA"/>
</dbReference>
<evidence type="ECO:0000256" key="8">
    <source>
        <dbReference type="ARBA" id="ARBA00031259"/>
    </source>
</evidence>
<evidence type="ECO:0000256" key="6">
    <source>
        <dbReference type="ARBA" id="ARBA00023163"/>
    </source>
</evidence>
<dbReference type="KEGG" id="tut:107364283"/>
<evidence type="ECO:0000256" key="10">
    <source>
        <dbReference type="SAM" id="MobiDB-lite"/>
    </source>
</evidence>
<name>T1KH05_TETUR</name>
<dbReference type="InterPro" id="IPR007018">
    <property type="entry name" value="Mediator_Med6"/>
</dbReference>
<gene>
    <name evidence="11" type="primary">107364283</name>
</gene>
<dbReference type="Gene3D" id="3.10.450.580">
    <property type="entry name" value="Mediator complex, subunit Med6"/>
    <property type="match status" value="1"/>
</dbReference>
<comment type="subunit">
    <text evidence="9">Component of the Mediator complex.</text>
</comment>
<proteinExistence type="inferred from homology"/>
<evidence type="ECO:0000256" key="3">
    <source>
        <dbReference type="ARBA" id="ARBA00020634"/>
    </source>
</evidence>
<dbReference type="EnsemblMetazoa" id="tetur11g02660.1">
    <property type="protein sequence ID" value="tetur11g02660.1"/>
    <property type="gene ID" value="tetur11g02660"/>
</dbReference>
<keyword evidence="4 9" id="KW-0805">Transcription regulation</keyword>
<accession>T1KH05</accession>
<reference evidence="11" key="2">
    <citation type="submission" date="2015-06" db="UniProtKB">
        <authorList>
            <consortium name="EnsemblMetazoa"/>
        </authorList>
    </citation>
    <scope>IDENTIFICATION</scope>
</reference>
<evidence type="ECO:0000313" key="11">
    <source>
        <dbReference type="EnsemblMetazoa" id="tetur11g02660.1"/>
    </source>
</evidence>
<dbReference type="GO" id="GO:0006357">
    <property type="term" value="P:regulation of transcription by RNA polymerase II"/>
    <property type="evidence" value="ECO:0007669"/>
    <property type="project" value="InterPro"/>
</dbReference>
<dbReference type="HOGENOM" id="CLU_077754_1_2_1"/>
<keyword evidence="12" id="KW-1185">Reference proteome</keyword>
<dbReference type="Pfam" id="PF04934">
    <property type="entry name" value="Med6"/>
    <property type="match status" value="1"/>
</dbReference>
<dbReference type="GO" id="GO:0016592">
    <property type="term" value="C:mediator complex"/>
    <property type="evidence" value="ECO:0007669"/>
    <property type="project" value="InterPro"/>
</dbReference>
<keyword evidence="7 9" id="KW-0539">Nucleus</keyword>
<evidence type="ECO:0000256" key="5">
    <source>
        <dbReference type="ARBA" id="ARBA00023159"/>
    </source>
</evidence>
<evidence type="ECO:0000256" key="7">
    <source>
        <dbReference type="ARBA" id="ARBA00023242"/>
    </source>
</evidence>
<evidence type="ECO:0000256" key="4">
    <source>
        <dbReference type="ARBA" id="ARBA00023015"/>
    </source>
</evidence>
<dbReference type="Proteomes" id="UP000015104">
    <property type="component" value="Unassembled WGS sequence"/>
</dbReference>
<evidence type="ECO:0000313" key="12">
    <source>
        <dbReference type="Proteomes" id="UP000015104"/>
    </source>
</evidence>